<sequence length="100" mass="11173">MQRVDSTTPPSAQAPTVKTSATTQVTDLFGNVLQVTDLDAAIAERQMCVDARTWFYTRPFKYDNGIKVDIPERAGEKIPLSQYHEDLLTKLQALKAQLTC</sequence>
<name>A0ABS2BYR2_9PSED</name>
<proteinExistence type="predicted"/>
<dbReference type="Proteomes" id="UP000745663">
    <property type="component" value="Unassembled WGS sequence"/>
</dbReference>
<organism evidence="2 3">
    <name type="scientific">Pseudomonas arcuscaelestis</name>
    <dbReference type="NCBI Taxonomy" id="2710591"/>
    <lineage>
        <taxon>Bacteria</taxon>
        <taxon>Pseudomonadati</taxon>
        <taxon>Pseudomonadota</taxon>
        <taxon>Gammaproteobacteria</taxon>
        <taxon>Pseudomonadales</taxon>
        <taxon>Pseudomonadaceae</taxon>
        <taxon>Pseudomonas</taxon>
    </lineage>
</organism>
<evidence type="ECO:0000313" key="3">
    <source>
        <dbReference type="Proteomes" id="UP000745663"/>
    </source>
</evidence>
<keyword evidence="3" id="KW-1185">Reference proteome</keyword>
<accession>A0ABS2BYR2</accession>
<dbReference type="RefSeq" id="WP_203584692.1">
    <property type="nucleotide sequence ID" value="NZ_JACOPV010000008.1"/>
</dbReference>
<evidence type="ECO:0000313" key="2">
    <source>
        <dbReference type="EMBL" id="MBM5458758.1"/>
    </source>
</evidence>
<protein>
    <submittedName>
        <fullName evidence="2">Uncharacterized protein</fullName>
    </submittedName>
</protein>
<reference evidence="2 3" key="1">
    <citation type="submission" date="2020-08" db="EMBL/GenBank/DDBJ databases">
        <title>Description of novel Pseudomonas species.</title>
        <authorList>
            <person name="Duman M."/>
            <person name="Mulet M."/>
            <person name="Altun S."/>
            <person name="Saticioglu I.B."/>
            <person name="Lalucat J."/>
            <person name="Garcia-Valdes E."/>
        </authorList>
    </citation>
    <scope>NUCLEOTIDE SEQUENCE [LARGE SCALE GENOMIC DNA]</scope>
    <source>
        <strain evidence="2 3">P66</strain>
    </source>
</reference>
<comment type="caution">
    <text evidence="2">The sequence shown here is derived from an EMBL/GenBank/DDBJ whole genome shotgun (WGS) entry which is preliminary data.</text>
</comment>
<gene>
    <name evidence="2" type="ORF">H8F21_14415</name>
</gene>
<evidence type="ECO:0000256" key="1">
    <source>
        <dbReference type="SAM" id="MobiDB-lite"/>
    </source>
</evidence>
<feature type="region of interest" description="Disordered" evidence="1">
    <location>
        <begin position="1"/>
        <end position="20"/>
    </location>
</feature>
<dbReference type="EMBL" id="JACOPV010000008">
    <property type="protein sequence ID" value="MBM5458758.1"/>
    <property type="molecule type" value="Genomic_DNA"/>
</dbReference>